<dbReference type="Proteomes" id="UP000233731">
    <property type="component" value="Unassembled WGS sequence"/>
</dbReference>
<sequence>MESNRDMMAKAMIPTRIPRFRLVSIPVFLGLDAHGSGSTVAASLSISAAPFLVDGGSLLQQQGHANQHDEEEQIKSGIDFQVIAFLARILLDHSLVGNQ</sequence>
<evidence type="ECO:0000313" key="2">
    <source>
        <dbReference type="Proteomes" id="UP000233731"/>
    </source>
</evidence>
<dbReference type="AlphaFoldDB" id="A0A2N3RAR1"/>
<gene>
    <name evidence="1" type="ORF">CQR44_1114</name>
</gene>
<comment type="caution">
    <text evidence="1">The sequence shown here is derived from an EMBL/GenBank/DDBJ whole genome shotgun (WGS) entry which is preliminary data.</text>
</comment>
<proteinExistence type="predicted"/>
<name>A0A2N3RAR1_9BIFI</name>
<accession>A0A2N3RAR1</accession>
<reference evidence="1 2" key="1">
    <citation type="submission" date="2017-10" db="EMBL/GenBank/DDBJ databases">
        <title>Bifidobacterium genomics.</title>
        <authorList>
            <person name="Lugli G.A."/>
            <person name="Milani C."/>
            <person name="Mancabelli L."/>
        </authorList>
    </citation>
    <scope>NUCLEOTIDE SEQUENCE [LARGE SCALE GENOMIC DNA]</scope>
    <source>
        <strain evidence="1 2">1460B</strain>
    </source>
</reference>
<evidence type="ECO:0000313" key="1">
    <source>
        <dbReference type="EMBL" id="PKV09579.1"/>
    </source>
</evidence>
<protein>
    <submittedName>
        <fullName evidence="1">Uncharacterized protein</fullName>
    </submittedName>
</protein>
<organism evidence="1 2">
    <name type="scientific">Bifidobacterium asteroides</name>
    <dbReference type="NCBI Taxonomy" id="1684"/>
    <lineage>
        <taxon>Bacteria</taxon>
        <taxon>Bacillati</taxon>
        <taxon>Actinomycetota</taxon>
        <taxon>Actinomycetes</taxon>
        <taxon>Bifidobacteriales</taxon>
        <taxon>Bifidobacteriaceae</taxon>
        <taxon>Bifidobacterium</taxon>
    </lineage>
</organism>
<dbReference type="EMBL" id="PCHJ01000015">
    <property type="protein sequence ID" value="PKV09579.1"/>
    <property type="molecule type" value="Genomic_DNA"/>
</dbReference>